<dbReference type="PROSITE" id="PS51704">
    <property type="entry name" value="GP_PDE"/>
    <property type="match status" value="1"/>
</dbReference>
<dbReference type="Gene3D" id="3.20.20.190">
    <property type="entry name" value="Phosphatidylinositol (PI) phosphodiesterase"/>
    <property type="match status" value="1"/>
</dbReference>
<reference evidence="3 4" key="1">
    <citation type="submission" date="2020-08" db="EMBL/GenBank/DDBJ databases">
        <title>A Genomic Blueprint of the Chicken Gut Microbiome.</title>
        <authorList>
            <person name="Gilroy R."/>
            <person name="Ravi A."/>
            <person name="Getino M."/>
            <person name="Pursley I."/>
            <person name="Horton D.L."/>
            <person name="Alikhan N.-F."/>
            <person name="Baker D."/>
            <person name="Gharbi K."/>
            <person name="Hall N."/>
            <person name="Watson M."/>
            <person name="Adriaenssens E.M."/>
            <person name="Foster-Nyarko E."/>
            <person name="Jarju S."/>
            <person name="Secka A."/>
            <person name="Antonio M."/>
            <person name="Oren A."/>
            <person name="Chaudhuri R."/>
            <person name="La Ragione R.M."/>
            <person name="Hildebrand F."/>
            <person name="Pallen M.J."/>
        </authorList>
    </citation>
    <scope>NUCLEOTIDE SEQUENCE [LARGE SCALE GENOMIC DNA]</scope>
    <source>
        <strain evidence="3 4">Sa1YUN3</strain>
    </source>
</reference>
<accession>A0ABR8VBW1</accession>
<keyword evidence="4" id="KW-1185">Reference proteome</keyword>
<proteinExistence type="predicted"/>
<evidence type="ECO:0000313" key="3">
    <source>
        <dbReference type="EMBL" id="MBD8002238.1"/>
    </source>
</evidence>
<dbReference type="PANTHER" id="PTHR46320">
    <property type="entry name" value="GLYCEROPHOSPHODIESTER PHOSPHODIESTERASE 1"/>
    <property type="match status" value="1"/>
</dbReference>
<evidence type="ECO:0000313" key="4">
    <source>
        <dbReference type="Proteomes" id="UP000616346"/>
    </source>
</evidence>
<dbReference type="Pfam" id="PF16387">
    <property type="entry name" value="DUF4996"/>
    <property type="match status" value="1"/>
</dbReference>
<feature type="chain" id="PRO_5047170429" evidence="1">
    <location>
        <begin position="20"/>
        <end position="297"/>
    </location>
</feature>
<dbReference type="SUPFAM" id="SSF51695">
    <property type="entry name" value="PLC-like phosphodiesterases"/>
    <property type="match status" value="1"/>
</dbReference>
<sequence length="297" mass="33290">MKKVICVMCFLTSVFMLSAQEGVKTLVHELKDMKSEKVLVVAHRGDWRNAPENSLQAFKNCIEMGVDMIEIDLKKTKDNQLIIMHDGTIDRTTDGKGKPSDYTLEEIRKFHLKNGLGRPTFHTIPTLEEVLTLGKGKILINIDKGYDYFKDVYALLVKTGTVSQVVIKSGYSYEKVKAENGEVLDKVIYMPIVNLDTPEAESLIDGYAALKPVAVECCFSEVTPDVIRLLKKVKENGSKIWLNSLWPSLNAGHDDDRAVELDEADESWGWLLEQGASLIQTDRPAALLNYLGAEGRR</sequence>
<feature type="signal peptide" evidence="1">
    <location>
        <begin position="1"/>
        <end position="19"/>
    </location>
</feature>
<evidence type="ECO:0000259" key="2">
    <source>
        <dbReference type="PROSITE" id="PS51704"/>
    </source>
</evidence>
<dbReference type="InterPro" id="IPR032160">
    <property type="entry name" value="DUF4996"/>
</dbReference>
<dbReference type="PANTHER" id="PTHR46320:SF1">
    <property type="entry name" value="GLYCEROPHOSPHODIESTER PHOSPHODIESTERASE 1"/>
    <property type="match status" value="1"/>
</dbReference>
<gene>
    <name evidence="3" type="ORF">H9626_08425</name>
</gene>
<comment type="caution">
    <text evidence="3">The sequence shown here is derived from an EMBL/GenBank/DDBJ whole genome shotgun (WGS) entry which is preliminary data.</text>
</comment>
<feature type="domain" description="GP-PDE" evidence="2">
    <location>
        <begin position="38"/>
        <end position="297"/>
    </location>
</feature>
<dbReference type="InterPro" id="IPR017946">
    <property type="entry name" value="PLC-like_Pdiesterase_TIM-brl"/>
</dbReference>
<protein>
    <submittedName>
        <fullName evidence="3">Glycerophosphodiester phosphodiesterase family protein</fullName>
    </submittedName>
</protein>
<dbReference type="PROSITE" id="PS50007">
    <property type="entry name" value="PIPLC_X_DOMAIN"/>
    <property type="match status" value="1"/>
</dbReference>
<keyword evidence="1" id="KW-0732">Signal</keyword>
<dbReference type="EMBL" id="JACSPQ010000006">
    <property type="protein sequence ID" value="MBD8002238.1"/>
    <property type="molecule type" value="Genomic_DNA"/>
</dbReference>
<dbReference type="Proteomes" id="UP000616346">
    <property type="component" value="Unassembled WGS sequence"/>
</dbReference>
<dbReference type="CDD" id="cd08566">
    <property type="entry name" value="GDPD_AtGDE_like"/>
    <property type="match status" value="1"/>
</dbReference>
<name>A0ABR8VBW1_9BACT</name>
<evidence type="ECO:0000256" key="1">
    <source>
        <dbReference type="SAM" id="SignalP"/>
    </source>
</evidence>
<organism evidence="3 4">
    <name type="scientific">Phocaeicola faecium</name>
    <dbReference type="NCBI Taxonomy" id="2762213"/>
    <lineage>
        <taxon>Bacteria</taxon>
        <taxon>Pseudomonadati</taxon>
        <taxon>Bacteroidota</taxon>
        <taxon>Bacteroidia</taxon>
        <taxon>Bacteroidales</taxon>
        <taxon>Bacteroidaceae</taxon>
        <taxon>Phocaeicola</taxon>
    </lineage>
</organism>
<dbReference type="InterPro" id="IPR030395">
    <property type="entry name" value="GP_PDE_dom"/>
</dbReference>